<keyword evidence="2" id="KW-0436">Ligase</keyword>
<dbReference type="EMBL" id="LELG01000083">
    <property type="protein sequence ID" value="KMQ80471.1"/>
    <property type="molecule type" value="Genomic_DNA"/>
</dbReference>
<dbReference type="PANTHER" id="PTHR35561">
    <property type="entry name" value="RNA 2',3'-CYCLIC PHOSPHODIESTERASE"/>
    <property type="match status" value="1"/>
</dbReference>
<organism evidence="2 3">
    <name type="scientific">Candidatus Burkholderia pumila</name>
    <dbReference type="NCBI Taxonomy" id="1090375"/>
    <lineage>
        <taxon>Bacteria</taxon>
        <taxon>Pseudomonadati</taxon>
        <taxon>Pseudomonadota</taxon>
        <taxon>Betaproteobacteria</taxon>
        <taxon>Burkholderiales</taxon>
        <taxon>Burkholderiaceae</taxon>
        <taxon>Burkholderia</taxon>
    </lineage>
</organism>
<proteinExistence type="predicted"/>
<dbReference type="InterPro" id="IPR004175">
    <property type="entry name" value="RNA_CPDase"/>
</dbReference>
<dbReference type="InterPro" id="IPR009097">
    <property type="entry name" value="Cyclic_Pdiesterase"/>
</dbReference>
<dbReference type="GO" id="GO:0016874">
    <property type="term" value="F:ligase activity"/>
    <property type="evidence" value="ECO:0007669"/>
    <property type="project" value="UniProtKB-KW"/>
</dbReference>
<evidence type="ECO:0000313" key="2">
    <source>
        <dbReference type="EMBL" id="KMQ80471.1"/>
    </source>
</evidence>
<keyword evidence="1" id="KW-0378">Hydrolase</keyword>
<comment type="caution">
    <text evidence="2">The sequence shown here is derived from an EMBL/GenBank/DDBJ whole genome shotgun (WGS) entry which is preliminary data.</text>
</comment>
<evidence type="ECO:0000313" key="3">
    <source>
        <dbReference type="Proteomes" id="UP000242951"/>
    </source>
</evidence>
<dbReference type="Gene3D" id="3.90.1140.10">
    <property type="entry name" value="Cyclic phosphodiesterase"/>
    <property type="match status" value="1"/>
</dbReference>
<protein>
    <submittedName>
        <fullName evidence="2">Ligase protein</fullName>
    </submittedName>
</protein>
<reference evidence="2 3" key="1">
    <citation type="submission" date="2015-06" db="EMBL/GenBank/DDBJ databases">
        <title>Comparative genomics of Burkholderia leaf nodule symbionts.</title>
        <authorList>
            <person name="Carlier A."/>
            <person name="Eberl L."/>
            <person name="Pinto-Carbo M."/>
        </authorList>
    </citation>
    <scope>NUCLEOTIDE SEQUENCE [LARGE SCALE GENOMIC DNA]</scope>
    <source>
        <strain evidence="2 3">UZHbot3</strain>
    </source>
</reference>
<dbReference type="Proteomes" id="UP000242951">
    <property type="component" value="Unassembled WGS sequence"/>
</dbReference>
<sequence>MNGVCVTDSLFFTVFPDEAAAVQIAELNERLRTQHTLKTRPIPAGRLHVTLQYTCAFDGFPADIAEKTIKAAETIALPPVDITLDHIESFSSRRPKRPLVFSGDASETCSALVKALQDTLTEQGLETRRHSEFKPHITLLYDEHRIPK</sequence>
<name>A0ABR5HM61_9BURK</name>
<accession>A0ABR5HM61</accession>
<gene>
    <name evidence="2" type="ORF">BPMI_03460c</name>
</gene>
<dbReference type="SUPFAM" id="SSF55144">
    <property type="entry name" value="LigT-like"/>
    <property type="match status" value="1"/>
</dbReference>
<keyword evidence="3" id="KW-1185">Reference proteome</keyword>
<dbReference type="Pfam" id="PF13563">
    <property type="entry name" value="2_5_RNA_ligase2"/>
    <property type="match status" value="1"/>
</dbReference>
<dbReference type="PANTHER" id="PTHR35561:SF1">
    <property type="entry name" value="RNA 2',3'-CYCLIC PHOSPHODIESTERASE"/>
    <property type="match status" value="1"/>
</dbReference>
<evidence type="ECO:0000256" key="1">
    <source>
        <dbReference type="ARBA" id="ARBA00022801"/>
    </source>
</evidence>